<gene>
    <name evidence="2" type="ordered locus">Sthe_0449</name>
</gene>
<dbReference type="STRING" id="479434.Sthe_0449"/>
<keyword evidence="1" id="KW-0812">Transmembrane</keyword>
<name>D1C7Q4_SPHTD</name>
<keyword evidence="1" id="KW-1133">Transmembrane helix</keyword>
<dbReference type="HOGENOM" id="CLU_398421_0_0_0"/>
<organism evidence="2 3">
    <name type="scientific">Sphaerobacter thermophilus (strain ATCC 49802 / DSM 20745 / KCCM 41009 / NCIMB 13125 / S 6022)</name>
    <dbReference type="NCBI Taxonomy" id="479434"/>
    <lineage>
        <taxon>Bacteria</taxon>
        <taxon>Pseudomonadati</taxon>
        <taxon>Thermomicrobiota</taxon>
        <taxon>Thermomicrobia</taxon>
        <taxon>Sphaerobacterales</taxon>
        <taxon>Sphaerobacterineae</taxon>
        <taxon>Sphaerobacteraceae</taxon>
        <taxon>Sphaerobacter</taxon>
    </lineage>
</organism>
<keyword evidence="1" id="KW-0472">Membrane</keyword>
<accession>D1C7Q4</accession>
<dbReference type="InParanoid" id="D1C7Q4"/>
<dbReference type="KEGG" id="sti:Sthe_0449"/>
<evidence type="ECO:0000313" key="3">
    <source>
        <dbReference type="Proteomes" id="UP000002027"/>
    </source>
</evidence>
<evidence type="ECO:0000313" key="2">
    <source>
        <dbReference type="EMBL" id="ACZ37887.1"/>
    </source>
</evidence>
<reference evidence="3" key="1">
    <citation type="submission" date="2009-11" db="EMBL/GenBank/DDBJ databases">
        <title>The complete chromosome 1 of Sphaerobacter thermophilus DSM 20745.</title>
        <authorList>
            <person name="Lucas S."/>
            <person name="Copeland A."/>
            <person name="Lapidus A."/>
            <person name="Glavina del Rio T."/>
            <person name="Dalin E."/>
            <person name="Tice H."/>
            <person name="Bruce D."/>
            <person name="Goodwin L."/>
            <person name="Pitluck S."/>
            <person name="Kyrpides N."/>
            <person name="Mavromatis K."/>
            <person name="Ivanova N."/>
            <person name="Mikhailova N."/>
            <person name="LaButti K.M."/>
            <person name="Clum A."/>
            <person name="Sun H.I."/>
            <person name="Brettin T."/>
            <person name="Detter J.C."/>
            <person name="Han C."/>
            <person name="Larimer F."/>
            <person name="Land M."/>
            <person name="Hauser L."/>
            <person name="Markowitz V."/>
            <person name="Cheng J.F."/>
            <person name="Hugenholtz P."/>
            <person name="Woyke T."/>
            <person name="Wu D."/>
            <person name="Steenblock K."/>
            <person name="Schneider S."/>
            <person name="Pukall R."/>
            <person name="Goeker M."/>
            <person name="Klenk H.P."/>
            <person name="Eisen J.A."/>
        </authorList>
    </citation>
    <scope>NUCLEOTIDE SEQUENCE [LARGE SCALE GENOMIC DNA]</scope>
    <source>
        <strain evidence="3">ATCC 49802 / DSM 20745 / S 6022</strain>
    </source>
</reference>
<protein>
    <submittedName>
        <fullName evidence="2">Uncharacterized protein</fullName>
    </submittedName>
</protein>
<sequence>MRAARCPIVGVSRVRRGVVLLGMILLLALARGPDHAAAVDGVELALEVPPTIQVGDDIPIMVRLTASGAPLSGQIVELRVDDQIAMRAVTGPDGAAGFQVRGTLAAGDYAFVASFPGTDTLATATTAATVTVEPAMLEIRTVPSLPGVTFTLDGHPFAADAEGIARFPISQPGTFRLEAPPRADLSTTQRADFSRWSDDVYVGFRDITIPGQRRLVAGFLVSYLTNLTFADAEGEFVPPTRISSIRVRTAQGQTLDLDPQVAQWLPATTVVKTPAGLRAQPVRYSVQEVIVDGIRTVRRGEVTFTLRPEVAPSIPLSLHRITVAGRATLLGDRVGTGVVLQHPDGTREYRPYDETGAATFDGLPIGTYRAWILGAGGYARAQLFDLVPGATITIPVITYFLMGLVLAIPVGLLFALLVVSGTRVGRFLPAGVGQPVGIARRFMYGVAGVAAVVGVIGLGYGLTAVHGSWLLTPDRLLQPAETLAATWDAEPEPTATAVVPASETRPAVEVAEVFRRLWNASGGPRVFGRPVGAAYQQVDAETGVTLTIQYFDRARFELHPHLAGTRYEIQLGRLGWEEAARRGLLGTEPFQPVPAATAEQSANCDYFPTTGHRVCGHFRTFWRNNGLRLGDSGISFRESLALFGYPISEEFPDPDTGLIVQYFERARLEYRPEQAGTPGEVTLGELEGIDP</sequence>
<dbReference type="eggNOG" id="COG3858">
    <property type="taxonomic scope" value="Bacteria"/>
</dbReference>
<dbReference type="AlphaFoldDB" id="D1C7Q4"/>
<feature type="transmembrane region" description="Helical" evidence="1">
    <location>
        <begin position="442"/>
        <end position="462"/>
    </location>
</feature>
<dbReference type="EMBL" id="CP001823">
    <property type="protein sequence ID" value="ACZ37887.1"/>
    <property type="molecule type" value="Genomic_DNA"/>
</dbReference>
<evidence type="ECO:0000256" key="1">
    <source>
        <dbReference type="SAM" id="Phobius"/>
    </source>
</evidence>
<reference evidence="2 3" key="2">
    <citation type="journal article" date="2010" name="Stand. Genomic Sci.">
        <title>Complete genome sequence of Desulfohalobium retbaense type strain (HR(100)).</title>
        <authorList>
            <person name="Spring S."/>
            <person name="Nolan M."/>
            <person name="Lapidus A."/>
            <person name="Glavina Del Rio T."/>
            <person name="Copeland A."/>
            <person name="Tice H."/>
            <person name="Cheng J.F."/>
            <person name="Lucas S."/>
            <person name="Land M."/>
            <person name="Chen F."/>
            <person name="Bruce D."/>
            <person name="Goodwin L."/>
            <person name="Pitluck S."/>
            <person name="Ivanova N."/>
            <person name="Mavromatis K."/>
            <person name="Mikhailova N."/>
            <person name="Pati A."/>
            <person name="Chen A."/>
            <person name="Palaniappan K."/>
            <person name="Hauser L."/>
            <person name="Chang Y.J."/>
            <person name="Jeffries C.D."/>
            <person name="Munk C."/>
            <person name="Kiss H."/>
            <person name="Chain P."/>
            <person name="Han C."/>
            <person name="Brettin T."/>
            <person name="Detter J.C."/>
            <person name="Schuler E."/>
            <person name="Goker M."/>
            <person name="Rohde M."/>
            <person name="Bristow J."/>
            <person name="Eisen J.A."/>
            <person name="Markowitz V."/>
            <person name="Hugenholtz P."/>
            <person name="Kyrpides N.C."/>
            <person name="Klenk H.P."/>
        </authorList>
    </citation>
    <scope>NUCLEOTIDE SEQUENCE [LARGE SCALE GENOMIC DNA]</scope>
    <source>
        <strain evidence="3">ATCC 49802 / DSM 20745 / S 6022</strain>
    </source>
</reference>
<proteinExistence type="predicted"/>
<keyword evidence="3" id="KW-1185">Reference proteome</keyword>
<feature type="transmembrane region" description="Helical" evidence="1">
    <location>
        <begin position="396"/>
        <end position="421"/>
    </location>
</feature>
<dbReference type="Proteomes" id="UP000002027">
    <property type="component" value="Chromosome 1"/>
</dbReference>